<dbReference type="InterPro" id="IPR019742">
    <property type="entry name" value="MacrogloblnA2_CS"/>
</dbReference>
<dbReference type="PROSITE" id="PS00477">
    <property type="entry name" value="ALPHA_2_MACROGLOBULIN"/>
    <property type="match status" value="1"/>
</dbReference>
<dbReference type="InterPro" id="IPR011626">
    <property type="entry name" value="Alpha-macroglobulin_TED"/>
</dbReference>
<evidence type="ECO:0000256" key="8">
    <source>
        <dbReference type="ARBA" id="ARBA00078071"/>
    </source>
</evidence>
<keyword evidence="3" id="KW-0882">Thioester bond</keyword>
<dbReference type="eggNOG" id="KOG1366">
    <property type="taxonomic scope" value="Eukaryota"/>
</dbReference>
<dbReference type="OMA" id="TFPMVPE"/>
<dbReference type="InterPro" id="IPR011625">
    <property type="entry name" value="A2M_N_BRD"/>
</dbReference>
<evidence type="ECO:0000259" key="11">
    <source>
        <dbReference type="SMART" id="SM01360"/>
    </source>
</evidence>
<evidence type="ECO:0000256" key="9">
    <source>
        <dbReference type="SAM" id="SignalP"/>
    </source>
</evidence>
<proteinExistence type="predicted"/>
<evidence type="ECO:0000259" key="10">
    <source>
        <dbReference type="SMART" id="SM01359"/>
    </source>
</evidence>
<protein>
    <recommendedName>
        <fullName evidence="8">TEP1-F</fullName>
    </recommendedName>
</protein>
<dbReference type="InterPro" id="IPR009048">
    <property type="entry name" value="A-macroglobulin_rcpt-bd"/>
</dbReference>
<feature type="signal peptide" evidence="9">
    <location>
        <begin position="1"/>
        <end position="21"/>
    </location>
</feature>
<dbReference type="SUPFAM" id="SSF49410">
    <property type="entry name" value="Alpha-macroglobulin receptor domain"/>
    <property type="match status" value="1"/>
</dbReference>
<dbReference type="Pfam" id="PF01835">
    <property type="entry name" value="MG2"/>
    <property type="match status" value="1"/>
</dbReference>
<dbReference type="SMART" id="SM01361">
    <property type="entry name" value="A2M_recep"/>
    <property type="match status" value="1"/>
</dbReference>
<dbReference type="Pfam" id="PF21412">
    <property type="entry name" value="TEP1_CUB2"/>
    <property type="match status" value="1"/>
</dbReference>
<dbReference type="InterPro" id="IPR013783">
    <property type="entry name" value="Ig-like_fold"/>
</dbReference>
<dbReference type="SMART" id="SM01360">
    <property type="entry name" value="A2M"/>
    <property type="match status" value="1"/>
</dbReference>
<feature type="domain" description="Alpha-2-macroglobulin bait region" evidence="10">
    <location>
        <begin position="331"/>
        <end position="464"/>
    </location>
</feature>
<dbReference type="PANTHER" id="PTHR11412">
    <property type="entry name" value="MACROGLOBULIN / COMPLEMENT"/>
    <property type="match status" value="1"/>
</dbReference>
<dbReference type="SMART" id="SM01359">
    <property type="entry name" value="A2M_N_2"/>
    <property type="match status" value="1"/>
</dbReference>
<dbReference type="Gene3D" id="2.60.40.10">
    <property type="entry name" value="Immunoglobulins"/>
    <property type="match status" value="2"/>
</dbReference>
<keyword evidence="5" id="KW-0325">Glycoprotein</keyword>
<evidence type="ECO:0000256" key="2">
    <source>
        <dbReference type="ARBA" id="ARBA00022859"/>
    </source>
</evidence>
<comment type="subunit">
    <text evidence="7">Heterodimer of a TEP1-N chain and an TEP1-C chain non-covalently linked. Forms a complex composed of TEP1-N and TEP1-C heterodimer, LRIM1 and APL1C; the interaction stabilizes TEP1-N and TEP1-C heterodimer, prevents its binding to tissues while circulating in the hemolymph and protects the thioester bond from hydrolysis. Mature TEP1 and to a lesser extent full-length TEP1 interact with SPCLIP1; the interaction is induced by microbial infection.</text>
</comment>
<dbReference type="PANTHER" id="PTHR11412:SF136">
    <property type="entry name" value="CD109 ANTIGEN"/>
    <property type="match status" value="1"/>
</dbReference>
<dbReference type="InterPro" id="IPR050473">
    <property type="entry name" value="A2M/Complement_sys"/>
</dbReference>
<evidence type="ECO:0000313" key="14">
    <source>
        <dbReference type="Proteomes" id="UP000682892"/>
    </source>
</evidence>
<evidence type="ECO:0000313" key="13">
    <source>
        <dbReference type="EMBL" id="EAT47740.1"/>
    </source>
</evidence>
<dbReference type="AlphaFoldDB" id="Q17M04"/>
<dbReference type="SUPFAM" id="SSF48239">
    <property type="entry name" value="Terpenoid cyclases/Protein prenyltransferases"/>
    <property type="match status" value="1"/>
</dbReference>
<dbReference type="InterPro" id="IPR008930">
    <property type="entry name" value="Terpenoid_cyclase/PrenylTrfase"/>
</dbReference>
<accession>Q17M04</accession>
<sequence>MCPLLIATLYFILQYTAPANSSETDKPLYKPGDTVKFRVLVLNHLTRPIDSLKVINVQLKDSNSDLIRQWHYARLQKGVFQSQIDLANFVPLGNWTLKVSALNGIEETKTFNVAEYVLPLHEIHITASKQVQMNDEILKLIIDAKYTFGKPIIGYVTLAFNELNYPDMYEINGRAVISIPLSDIVDTDVGDDVYHLNVQVKIEEDESEQIYEASETIPIHKRSYKITLRKSSEYLLEEESIWCWLTITNPDGMPLTNRNVMTVKVTEMLGSRSNKHYSFQKEPDDEGVVSLKIDSSNTTDRLELEVTYEGETTKFEILHGSDNNNTRNDFIKASLLVQKPMLKHPVEVLVQSSFRMNLVIYYVISQGEILASGRISVNFKRTATFSYLATFPMVPEASLVVFTINDAMLWKDIVRFKVHELDNFVDIEISSNSAEPRAQIFLEVKSNPGSTIGLLAVDRSLLQLGTGNDITQQIVLEKLVQVEGLMLEFRLNRLFFFQRLGFTVLTNAKSHFMASPLGSSPHLLTQRFGDDEELHLGQDMQADHGTRILRKNFPETWLWTEMIEVDDKGHVDITDIIPDTMTSWSISAFAINTNHGLGVVKNPVALTVLKPFFVTVNLPYSIVKTEQAVVEVFVHNYLNQAQHVTVRVQNAQKDFIHCKHLIINMFLLIADLEVSKTVFAPSNSVKTVTFALKPKRSGNLTVTILADCSLATDAIQRNLRVTPGGLQYFENSARFIEVQNSSMSFDPIKLVIPRTATYGSVSITFSVEGFLLGAALTNLDHIIRLPSGCGEQNMLNLVPSVIALEYMDNTDTLTYGIKAKAIDYLQKGYQNQLKYKLRDGSFSVFGQSDGRGSVFLTALVAKVFTFAKRHITIDNYVIEKAFNWLRERQLSDGRFVESGRIYYKELQSGVQDGTTLTAYTLIAFLEHKSLTQKYLSVVNKGTEYIAKTYRFDGNPYSLALIAYVLQLAGHPRKHYFFDKLVELSKINEDRTMRWWGSGSTSIETTAYVLLTYMSRGSYIDAKSIMRWMVSQRYDKGGYSNTQNTFVGLQALGKYSRVMSLSNQNYDVFVNYDSERQRLHMNSTTSLVGHKFNIPSDVRQVKVDVEGTGAGVFQIAHKYNNIAHDSVPRFKIEKTLFKIRSDGVANMTIQAIYRPKKDFEETNMVMIEVMFPNGYVVTNSQLKQLEKNNQIRRSETADGDTRLILYLDPMRPNNPVYVDVEAFRKSTVLNQAPGWIKVYDYYDPTREAIEYFDPISN</sequence>
<evidence type="ECO:0000259" key="12">
    <source>
        <dbReference type="SMART" id="SM01361"/>
    </source>
</evidence>
<dbReference type="PaxDb" id="7159-AAEL001163-PA"/>
<dbReference type="VEuPathDB" id="VectorBase:AAEL001163"/>
<evidence type="ECO:0000256" key="4">
    <source>
        <dbReference type="ARBA" id="ARBA00023157"/>
    </source>
</evidence>
<keyword evidence="2" id="KW-0391">Immunity</keyword>
<dbReference type="Pfam" id="PF07678">
    <property type="entry name" value="TED_complement"/>
    <property type="match status" value="1"/>
</dbReference>
<name>Q17M04_AEDAE</name>
<dbReference type="InterPro" id="IPR002890">
    <property type="entry name" value="MG2"/>
</dbReference>
<evidence type="ECO:0000256" key="1">
    <source>
        <dbReference type="ARBA" id="ARBA00022729"/>
    </source>
</evidence>
<dbReference type="InterPro" id="IPR047565">
    <property type="entry name" value="Alpha-macroglob_thiol-ester_cl"/>
</dbReference>
<dbReference type="Gene3D" id="1.50.10.20">
    <property type="match status" value="1"/>
</dbReference>
<dbReference type="STRING" id="7159.Q17M04"/>
<reference evidence="13" key="3">
    <citation type="submission" date="2012-09" db="EMBL/GenBank/DDBJ databases">
        <authorList>
            <consortium name="VectorBase"/>
        </authorList>
    </citation>
    <scope>NUCLEOTIDE SEQUENCE</scope>
    <source>
        <strain evidence="13">Liverpool</strain>
    </source>
</reference>
<dbReference type="SMART" id="SM01419">
    <property type="entry name" value="Thiol-ester_cl"/>
    <property type="match status" value="1"/>
</dbReference>
<feature type="chain" id="PRO_5004186629" description="TEP1-F" evidence="9">
    <location>
        <begin position="22"/>
        <end position="1256"/>
    </location>
</feature>
<dbReference type="Gene3D" id="2.60.120.1540">
    <property type="match status" value="1"/>
</dbReference>
<evidence type="ECO:0000256" key="3">
    <source>
        <dbReference type="ARBA" id="ARBA00022966"/>
    </source>
</evidence>
<keyword evidence="1 9" id="KW-0732">Signal</keyword>
<dbReference type="Gene3D" id="2.20.130.20">
    <property type="match status" value="1"/>
</dbReference>
<evidence type="ECO:0000256" key="6">
    <source>
        <dbReference type="ARBA" id="ARBA00057615"/>
    </source>
</evidence>
<organism evidence="13 14">
    <name type="scientific">Aedes aegypti</name>
    <name type="common">Yellowfever mosquito</name>
    <name type="synonym">Culex aegypti</name>
    <dbReference type="NCBI Taxonomy" id="7159"/>
    <lineage>
        <taxon>Eukaryota</taxon>
        <taxon>Metazoa</taxon>
        <taxon>Ecdysozoa</taxon>
        <taxon>Arthropoda</taxon>
        <taxon>Hexapoda</taxon>
        <taxon>Insecta</taxon>
        <taxon>Pterygota</taxon>
        <taxon>Neoptera</taxon>
        <taxon>Endopterygota</taxon>
        <taxon>Diptera</taxon>
        <taxon>Nematocera</taxon>
        <taxon>Culicoidea</taxon>
        <taxon>Culicidae</taxon>
        <taxon>Culicinae</taxon>
        <taxon>Aedini</taxon>
        <taxon>Aedes</taxon>
        <taxon>Stegomyia</taxon>
    </lineage>
</organism>
<dbReference type="Pfam" id="PF07703">
    <property type="entry name" value="A2M_BRD"/>
    <property type="match status" value="1"/>
</dbReference>
<dbReference type="Gene3D" id="6.20.50.160">
    <property type="match status" value="1"/>
</dbReference>
<feature type="domain" description="Alpha-2-macroglobulin" evidence="11">
    <location>
        <begin position="556"/>
        <end position="648"/>
    </location>
</feature>
<dbReference type="Pfam" id="PF00207">
    <property type="entry name" value="A2M"/>
    <property type="match status" value="1"/>
</dbReference>
<reference evidence="13" key="1">
    <citation type="submission" date="2005-10" db="EMBL/GenBank/DDBJ databases">
        <authorList>
            <person name="Loftus B.J."/>
            <person name="Nene V.M."/>
            <person name="Hannick L.I."/>
            <person name="Bidwell S."/>
            <person name="Haas B."/>
            <person name="Amedeo P."/>
            <person name="Orvis J."/>
            <person name="Wortman J.R."/>
            <person name="White O.R."/>
            <person name="Salzberg S."/>
            <person name="Shumway M."/>
            <person name="Koo H."/>
            <person name="Zhao Y."/>
            <person name="Holmes M."/>
            <person name="Miller J."/>
            <person name="Schatz M."/>
            <person name="Pop M."/>
            <person name="Pai G."/>
            <person name="Utterback T."/>
            <person name="Rogers Y.-H."/>
            <person name="Kravitz S."/>
            <person name="Fraser C.M."/>
        </authorList>
    </citation>
    <scope>NUCLEOTIDE SEQUENCE</scope>
    <source>
        <strain evidence="13">Liverpool</strain>
    </source>
</reference>
<dbReference type="Gene3D" id="2.60.40.1940">
    <property type="match status" value="1"/>
</dbReference>
<dbReference type="Gene3D" id="2.60.40.1930">
    <property type="match status" value="2"/>
</dbReference>
<dbReference type="Pfam" id="PF07677">
    <property type="entry name" value="A2M_recep"/>
    <property type="match status" value="1"/>
</dbReference>
<evidence type="ECO:0000256" key="5">
    <source>
        <dbReference type="ARBA" id="ARBA00023180"/>
    </source>
</evidence>
<dbReference type="PhylomeDB" id="Q17M04"/>
<keyword evidence="4" id="KW-1015">Disulfide bond</keyword>
<gene>
    <name evidence="13" type="ORF">AaeL_AAEL001163</name>
</gene>
<reference evidence="13" key="2">
    <citation type="journal article" date="2007" name="Science">
        <title>Genome sequence of Aedes aegypti, a major arbovirus vector.</title>
        <authorList>
            <person name="Nene V."/>
            <person name="Wortman J.R."/>
            <person name="Lawson D."/>
            <person name="Haas B."/>
            <person name="Kodira C."/>
            <person name="Tu Z.J."/>
            <person name="Loftus B."/>
            <person name="Xi Z."/>
            <person name="Megy K."/>
            <person name="Grabherr M."/>
            <person name="Ren Q."/>
            <person name="Zdobnov E.M."/>
            <person name="Lobo N.F."/>
            <person name="Campbell K.S."/>
            <person name="Brown S.E."/>
            <person name="Bonaldo M.F."/>
            <person name="Zhu J."/>
            <person name="Sinkins S.P."/>
            <person name="Hogenkamp D.G."/>
            <person name="Amedeo P."/>
            <person name="Arensburger P."/>
            <person name="Atkinson P.W."/>
            <person name="Bidwell S."/>
            <person name="Biedler J."/>
            <person name="Birney E."/>
            <person name="Bruggner R.V."/>
            <person name="Costas J."/>
            <person name="Coy M.R."/>
            <person name="Crabtree J."/>
            <person name="Crawford M."/>
            <person name="Debruyn B."/>
            <person name="Decaprio D."/>
            <person name="Eiglmeier K."/>
            <person name="Eisenstadt E."/>
            <person name="El-Dorry H."/>
            <person name="Gelbart W.M."/>
            <person name="Gomes S.L."/>
            <person name="Hammond M."/>
            <person name="Hannick L.I."/>
            <person name="Hogan J.R."/>
            <person name="Holmes M.H."/>
            <person name="Jaffe D."/>
            <person name="Johnston J.S."/>
            <person name="Kennedy R.C."/>
            <person name="Koo H."/>
            <person name="Kravitz S."/>
            <person name="Kriventseva E.V."/>
            <person name="Kulp D."/>
            <person name="Labutti K."/>
            <person name="Lee E."/>
            <person name="Li S."/>
            <person name="Lovin D.D."/>
            <person name="Mao C."/>
            <person name="Mauceli E."/>
            <person name="Menck C.F."/>
            <person name="Miller J.R."/>
            <person name="Montgomery P."/>
            <person name="Mori A."/>
            <person name="Nascimento A.L."/>
            <person name="Naveira H.F."/>
            <person name="Nusbaum C."/>
            <person name="O'leary S."/>
            <person name="Orvis J."/>
            <person name="Pertea M."/>
            <person name="Quesneville H."/>
            <person name="Reidenbach K.R."/>
            <person name="Rogers Y.H."/>
            <person name="Roth C.W."/>
            <person name="Schneider J.R."/>
            <person name="Schatz M."/>
            <person name="Shumway M."/>
            <person name="Stanke M."/>
            <person name="Stinson E.O."/>
            <person name="Tubio J.M."/>
            <person name="Vanzee J.P."/>
            <person name="Verjovski-Almeida S."/>
            <person name="Werner D."/>
            <person name="White O."/>
            <person name="Wyder S."/>
            <person name="Zeng Q."/>
            <person name="Zhao Q."/>
            <person name="Zhao Y."/>
            <person name="Hill C.A."/>
            <person name="Raikhel A.S."/>
            <person name="Soares M.B."/>
            <person name="Knudson D.L."/>
            <person name="Lee N.H."/>
            <person name="Galagan J."/>
            <person name="Salzberg S.L."/>
            <person name="Paulsen I.T."/>
            <person name="Dimopoulos G."/>
            <person name="Collins F.H."/>
            <person name="Birren B."/>
            <person name="Fraser-Liggett C.M."/>
            <person name="Severson D.W."/>
        </authorList>
    </citation>
    <scope>NUCLEOTIDE SEQUENCE [LARGE SCALE GENOMIC DNA]</scope>
    <source>
        <strain evidence="13">Liverpool</strain>
    </source>
</reference>
<feature type="domain" description="Alpha-macroglobulin receptor-binding" evidence="12">
    <location>
        <begin position="1161"/>
        <end position="1251"/>
    </location>
</feature>
<dbReference type="Proteomes" id="UP000682892">
    <property type="component" value="Chromosome 2"/>
</dbReference>
<dbReference type="InterPro" id="IPR001599">
    <property type="entry name" value="Macroglobln_a2"/>
</dbReference>
<dbReference type="HOGENOM" id="CLU_001634_5_3_1"/>
<dbReference type="InterPro" id="IPR036595">
    <property type="entry name" value="A-macroglobulin_rcpt-bd_sf"/>
</dbReference>
<dbReference type="GO" id="GO:0004866">
    <property type="term" value="F:endopeptidase inhibitor activity"/>
    <property type="evidence" value="ECO:0007669"/>
    <property type="project" value="InterPro"/>
</dbReference>
<dbReference type="InterPro" id="IPR041555">
    <property type="entry name" value="MG3"/>
</dbReference>
<dbReference type="InterPro" id="IPR049135">
    <property type="entry name" value="TEP1_CUB2"/>
</dbReference>
<dbReference type="EMBL" id="CH477209">
    <property type="protein sequence ID" value="EAT47740.1"/>
    <property type="molecule type" value="Genomic_DNA"/>
</dbReference>
<comment type="function">
    <text evidence="6">Binds covalently through a thioester bond to the pathogen surface resulting in pathogen clearance.</text>
</comment>
<evidence type="ECO:0000256" key="7">
    <source>
        <dbReference type="ARBA" id="ARBA00063781"/>
    </source>
</evidence>
<dbReference type="GO" id="GO:0005615">
    <property type="term" value="C:extracellular space"/>
    <property type="evidence" value="ECO:0007669"/>
    <property type="project" value="InterPro"/>
</dbReference>
<dbReference type="FunFam" id="2.60.40.1930:FF:000001">
    <property type="entry name" value="CD109 isoform 3"/>
    <property type="match status" value="1"/>
</dbReference>
<dbReference type="Gene3D" id="2.60.40.690">
    <property type="entry name" value="Alpha-macroglobulin, receptor-binding domain"/>
    <property type="match status" value="1"/>
</dbReference>
<dbReference type="Pfam" id="PF17791">
    <property type="entry name" value="MG3"/>
    <property type="match status" value="1"/>
</dbReference>
<dbReference type="GO" id="GO:0002376">
    <property type="term" value="P:immune system process"/>
    <property type="evidence" value="ECO:0007669"/>
    <property type="project" value="UniProtKB-KW"/>
</dbReference>